<dbReference type="SUPFAM" id="SSF52540">
    <property type="entry name" value="P-loop containing nucleoside triphosphate hydrolases"/>
    <property type="match status" value="1"/>
</dbReference>
<dbReference type="AlphaFoldDB" id="A0A6P2CNV0"/>
<dbReference type="RefSeq" id="WP_148603823.1">
    <property type="nucleotide sequence ID" value="NZ_BSUV01000001.1"/>
</dbReference>
<organism evidence="1 2">
    <name type="scientific">Leuconostoc litchii</name>
    <dbReference type="NCBI Taxonomy" id="1981069"/>
    <lineage>
        <taxon>Bacteria</taxon>
        <taxon>Bacillati</taxon>
        <taxon>Bacillota</taxon>
        <taxon>Bacilli</taxon>
        <taxon>Lactobacillales</taxon>
        <taxon>Lactobacillaceae</taxon>
        <taxon>Leuconostoc</taxon>
    </lineage>
</organism>
<evidence type="ECO:0008006" key="3">
    <source>
        <dbReference type="Google" id="ProtNLM"/>
    </source>
</evidence>
<accession>A0A6P2CNV0</accession>
<evidence type="ECO:0000313" key="1">
    <source>
        <dbReference type="EMBL" id="TYC46671.1"/>
    </source>
</evidence>
<dbReference type="EMBL" id="SDGY01000001">
    <property type="protein sequence ID" value="TYC46671.1"/>
    <property type="molecule type" value="Genomic_DNA"/>
</dbReference>
<keyword evidence="2" id="KW-1185">Reference proteome</keyword>
<reference evidence="1 2" key="1">
    <citation type="submission" date="2019-01" db="EMBL/GenBank/DDBJ databases">
        <title>Leuconostoc litchii sp. nov., a novel lactic acid bacterium isolated from lychee.</title>
        <authorList>
            <person name="Wang L.-T."/>
        </authorList>
    </citation>
    <scope>NUCLEOTIDE SEQUENCE [LARGE SCALE GENOMIC DNA]</scope>
    <source>
        <strain evidence="1 2">MB7</strain>
    </source>
</reference>
<name>A0A6P2CNV0_9LACO</name>
<dbReference type="Proteomes" id="UP000442244">
    <property type="component" value="Unassembled WGS sequence"/>
</dbReference>
<dbReference type="OrthoDB" id="1411900at2"/>
<comment type="caution">
    <text evidence="1">The sequence shown here is derived from an EMBL/GenBank/DDBJ whole genome shotgun (WGS) entry which is preliminary data.</text>
</comment>
<protein>
    <recommendedName>
        <fullName evidence="3">DUF2075 domain-containing protein</fullName>
    </recommendedName>
</protein>
<evidence type="ECO:0000313" key="2">
    <source>
        <dbReference type="Proteomes" id="UP000442244"/>
    </source>
</evidence>
<gene>
    <name evidence="1" type="ORF">ESZ47_00610</name>
</gene>
<sequence>MIQVVNLRTLASKAHTRNLKPYLSQLGLVSIREREIQGIKRLVNHFNNIQIELDNFYVGYSMPKVSKEFDLLVLDAQHRVINIELKSQADYDEDKIKKQLLSNKYYLSHITQWVRLFTYNSASDILYTLTERNELQTTDISSTQAFLNADFYNIMCDFNSVNVGDLDNIFQTQLYLVSPFKETSDFLKGKYLLTYQQQEFQKRMLSIKRPGVYVIKLSPSNGKTLMIYDTIQKLRKSNRVLLVYGNKLNATQIRFKRDYGWQILPIRQFVKKIKANKLQIVDYIFIDEAQNLSVKNLNILHNYFEKMLTRVILVSDSKSTLNCHRFLTIR</sequence>
<proteinExistence type="predicted"/>
<dbReference type="InterPro" id="IPR027417">
    <property type="entry name" value="P-loop_NTPase"/>
</dbReference>